<keyword evidence="3" id="KW-1185">Reference proteome</keyword>
<organism evidence="2 3">
    <name type="scientific">Myxacorys almedinensis A</name>
    <dbReference type="NCBI Taxonomy" id="2690445"/>
    <lineage>
        <taxon>Bacteria</taxon>
        <taxon>Bacillati</taxon>
        <taxon>Cyanobacteriota</taxon>
        <taxon>Cyanophyceae</taxon>
        <taxon>Leptolyngbyales</taxon>
        <taxon>Leptolyngbyaceae</taxon>
        <taxon>Myxacorys</taxon>
        <taxon>Myxacorys almedinensis</taxon>
    </lineage>
</organism>
<evidence type="ECO:0000313" key="2">
    <source>
        <dbReference type="EMBL" id="NDJ16961.1"/>
    </source>
</evidence>
<feature type="signal peptide" evidence="1">
    <location>
        <begin position="1"/>
        <end position="29"/>
    </location>
</feature>
<proteinExistence type="predicted"/>
<feature type="chain" id="PRO_5035206936" description="Secreted protein" evidence="1">
    <location>
        <begin position="30"/>
        <end position="125"/>
    </location>
</feature>
<reference evidence="2" key="1">
    <citation type="submission" date="2019-12" db="EMBL/GenBank/DDBJ databases">
        <title>High-Quality draft genome sequences of three cyanobacteria isolated from the limestone walls of the Old Cathedral of Coimbra.</title>
        <authorList>
            <person name="Tiago I."/>
            <person name="Soares F."/>
            <person name="Portugal A."/>
        </authorList>
    </citation>
    <scope>NUCLEOTIDE SEQUENCE</scope>
    <source>
        <strain evidence="2">A</strain>
    </source>
</reference>
<gene>
    <name evidence="2" type="ORF">GS601_06610</name>
</gene>
<evidence type="ECO:0000256" key="1">
    <source>
        <dbReference type="SAM" id="SignalP"/>
    </source>
</evidence>
<dbReference type="AlphaFoldDB" id="A0A8J7Z347"/>
<keyword evidence="1" id="KW-0732">Signal</keyword>
<dbReference type="Proteomes" id="UP000646053">
    <property type="component" value="Unassembled WGS sequence"/>
</dbReference>
<protein>
    <recommendedName>
        <fullName evidence="4">Secreted protein</fullName>
    </recommendedName>
</protein>
<sequence length="125" mass="13837">MLKRKLSTRSMIALGILASSALIAPAVLAVQIYGTQDTGDKVLIRYHRSDWVKIQPKQSGTLAWNCPSNAYTVGGGFETRAEQGNSSSGFSMIHSFPSSEHQWTVRFRNTDDIARDVRVYNICAD</sequence>
<name>A0A8J7Z347_9CYAN</name>
<dbReference type="EMBL" id="WVIE01000006">
    <property type="protein sequence ID" value="NDJ16961.1"/>
    <property type="molecule type" value="Genomic_DNA"/>
</dbReference>
<evidence type="ECO:0000313" key="3">
    <source>
        <dbReference type="Proteomes" id="UP000646053"/>
    </source>
</evidence>
<evidence type="ECO:0008006" key="4">
    <source>
        <dbReference type="Google" id="ProtNLM"/>
    </source>
</evidence>
<accession>A0A8J7Z347</accession>
<dbReference type="RefSeq" id="WP_162422484.1">
    <property type="nucleotide sequence ID" value="NZ_WVIE01000006.1"/>
</dbReference>
<comment type="caution">
    <text evidence="2">The sequence shown here is derived from an EMBL/GenBank/DDBJ whole genome shotgun (WGS) entry which is preliminary data.</text>
</comment>